<name>A0A1G9P908_9BACT</name>
<dbReference type="InterPro" id="IPR026341">
    <property type="entry name" value="T9SS_type_B"/>
</dbReference>
<proteinExistence type="predicted"/>
<dbReference type="Pfam" id="PF13585">
    <property type="entry name" value="CHU_C"/>
    <property type="match status" value="1"/>
</dbReference>
<protein>
    <submittedName>
        <fullName evidence="3">Gliding motility-associated C-terminal domain-containing protein</fullName>
    </submittedName>
</protein>
<organism evidence="3 4">
    <name type="scientific">Catalinimonas alkaloidigena</name>
    <dbReference type="NCBI Taxonomy" id="1075417"/>
    <lineage>
        <taxon>Bacteria</taxon>
        <taxon>Pseudomonadati</taxon>
        <taxon>Bacteroidota</taxon>
        <taxon>Cytophagia</taxon>
        <taxon>Cytophagales</taxon>
        <taxon>Catalimonadaceae</taxon>
        <taxon>Catalinimonas</taxon>
    </lineage>
</organism>
<dbReference type="Proteomes" id="UP000198510">
    <property type="component" value="Unassembled WGS sequence"/>
</dbReference>
<accession>A0A1G9P908</accession>
<dbReference type="InterPro" id="IPR036179">
    <property type="entry name" value="Ig-like_dom_sf"/>
</dbReference>
<dbReference type="Pfam" id="PF19081">
    <property type="entry name" value="Ig_7"/>
    <property type="match status" value="1"/>
</dbReference>
<dbReference type="InterPro" id="IPR044023">
    <property type="entry name" value="Ig_7"/>
</dbReference>
<dbReference type="NCBIfam" id="TIGR04131">
    <property type="entry name" value="Bac_Flav_CTERM"/>
    <property type="match status" value="1"/>
</dbReference>
<sequence length="1447" mass="155610">MIELLQVSDFYLRRTWRWYALSALLATMCFGLWQGHPSQDPERRYATAGFLTSRPAPQLAPTKLDSPEVDLGPNDTVICENQVLELDGTPTNLGEITFQPAYLWNTGDTTPTISVDTSEVRFYGCFSVKVYDPANPADSSRIGGDRIFVSVCGDNRKEAAKWYFGGKAGIDFSGGGEPVALTDGEMTNPEGVAVISNHVGRFLFYTDGRTVYTRTNEVMENGTDLNADETASQATIVVPQPADCKSCPERYYIFSLDSAQGERKVYYSVVDMGQGDDALPTPDNPADSLPLGSVVEKNTLLFSGEVTERIAAVENPQDTTYWIVLHEYGSDNFLVYHLTETGLSGPETIAMGSVHDDPVKAQGYMKVSPDGARLAVAYTDSTGTTDSTYGFTGVELFGFDNSSGAVETDSILRINTRQKYPRAAYGVEFANNGNFLFLSVRGPDSSFVYRYTINRFDSLEVAMSEQLIFSSGANHQLGALQIGPDSRIYVAVNDTVALDRIPDPLGPIDGEYYKVGDFDLAGQTSYLGLPNFVNTFVNPPSGPGISYVGTCTGEPIQFSTGAICDPRVDTITWTFPQGTSVQGAETQSASVVWTSPGIYTVQLRLRNGCEDTLLTQRVQIFEQPNTPTINVNAVPCDPIVELTTPANVPGTQYVWGANNAAIASGRTLTIDRSLLSSPTEFVMQVSTGNGSCMEISNPVRLEPFQPVDISLNDTAVCAGKPFTLDAGAGFASYRWERNGVNLNNNMQVITETLNANATYKVTVTNSEGCEGSTSLTVTTQASPVINSISVGASVGCPGTTPATGSISLNVTGASGFSWTGPGSFASNEKDIAGLQAGEYRVQILSAAGCVIDSTIEVRQIEQAPRYQANAPVTASCATGTGRLTLTPVAGPGNSTAVQFDWLNTESGVTTPTTEAHLDGVPGTYTVTLTDLNGCTQTISGLVIRPAPQPVARLTFEETSCQEGILRAGNTGIANPTYQWRLDNTVLSGATGATLTVNKAGNYTLTVRNPDDNSCVDDTTVTVTFEQLNVEVEASTTQACAGDEIELTLRINGVPITTPTTAAGYSYAWRRVGNNQVVGRNFSFTALESGRYEVTVTRDGGGCQTQAQGPPLTFQPIPSADLGDERIYVCQGSSVTLRAPSNPQGTSYNWTLSTNPNQSLGNGPTLEVNQTRTLQTYQLTVTSVNGCSNTGLVDVEVLPQPTVSLNVGSTVSPCANDLTTLVATVGNVPNPTITWFRNNQRLNGVNGLRYTPTQSGRYRVEVEQNACVASAETQVTILPVPQPRPVPLADSSICVPDGETITLDAGPGDFTYRWTPTNQTTRAIEVGQDGVYTVEITNTAGCTETVQYNVVDLCNPRVFVPDAFTPNNDGTNDALALFGAYVVEFEMRVYNRWGEVVFVARSLEDTWDGTYRGQPAPAGTYAWTLTYRAEYYPNRRDYNQNGTILLIR</sequence>
<dbReference type="InterPro" id="IPR013783">
    <property type="entry name" value="Ig-like_fold"/>
</dbReference>
<evidence type="ECO:0000259" key="2">
    <source>
        <dbReference type="PROSITE" id="PS50835"/>
    </source>
</evidence>
<dbReference type="EMBL" id="FNFO01000009">
    <property type="protein sequence ID" value="SDL95184.1"/>
    <property type="molecule type" value="Genomic_DNA"/>
</dbReference>
<evidence type="ECO:0000313" key="3">
    <source>
        <dbReference type="EMBL" id="SDL95184.1"/>
    </source>
</evidence>
<dbReference type="SUPFAM" id="SSF48726">
    <property type="entry name" value="Immunoglobulin"/>
    <property type="match status" value="1"/>
</dbReference>
<dbReference type="InterPro" id="IPR000601">
    <property type="entry name" value="PKD_dom"/>
</dbReference>
<dbReference type="STRING" id="1075417.SAMN05421823_109118"/>
<evidence type="ECO:0000259" key="1">
    <source>
        <dbReference type="PROSITE" id="PS50093"/>
    </source>
</evidence>
<dbReference type="InterPro" id="IPR035986">
    <property type="entry name" value="PKD_dom_sf"/>
</dbReference>
<feature type="domain" description="PKD" evidence="1">
    <location>
        <begin position="539"/>
        <end position="607"/>
    </location>
</feature>
<dbReference type="PROSITE" id="PS50093">
    <property type="entry name" value="PKD"/>
    <property type="match status" value="1"/>
</dbReference>
<dbReference type="Gene3D" id="2.60.40.10">
    <property type="entry name" value="Immunoglobulins"/>
    <property type="match status" value="6"/>
</dbReference>
<dbReference type="InterPro" id="IPR007110">
    <property type="entry name" value="Ig-like_dom"/>
</dbReference>
<gene>
    <name evidence="3" type="ORF">SAMN05421823_109118</name>
</gene>
<reference evidence="3 4" key="1">
    <citation type="submission" date="2016-10" db="EMBL/GenBank/DDBJ databases">
        <authorList>
            <person name="de Groot N.N."/>
        </authorList>
    </citation>
    <scope>NUCLEOTIDE SEQUENCE [LARGE SCALE GENOMIC DNA]</scope>
    <source>
        <strain evidence="3 4">DSM 25186</strain>
    </source>
</reference>
<feature type="domain" description="Ig-like" evidence="2">
    <location>
        <begin position="1200"/>
        <end position="1275"/>
    </location>
</feature>
<dbReference type="PROSITE" id="PS50835">
    <property type="entry name" value="IG_LIKE"/>
    <property type="match status" value="1"/>
</dbReference>
<dbReference type="Pfam" id="PF00801">
    <property type="entry name" value="PKD"/>
    <property type="match status" value="1"/>
</dbReference>
<dbReference type="SUPFAM" id="SSF82171">
    <property type="entry name" value="DPP6 N-terminal domain-like"/>
    <property type="match status" value="1"/>
</dbReference>
<dbReference type="RefSeq" id="WP_089685622.1">
    <property type="nucleotide sequence ID" value="NZ_FNFO01000009.1"/>
</dbReference>
<dbReference type="SMART" id="SM00089">
    <property type="entry name" value="PKD"/>
    <property type="match status" value="5"/>
</dbReference>
<dbReference type="SUPFAM" id="SSF49299">
    <property type="entry name" value="PKD domain"/>
    <property type="match status" value="1"/>
</dbReference>
<evidence type="ECO:0000313" key="4">
    <source>
        <dbReference type="Proteomes" id="UP000198510"/>
    </source>
</evidence>
<dbReference type="InterPro" id="IPR022409">
    <property type="entry name" value="PKD/Chitinase_dom"/>
</dbReference>
<keyword evidence="4" id="KW-1185">Reference proteome</keyword>
<dbReference type="OrthoDB" id="9765926at2"/>